<evidence type="ECO:0000313" key="5">
    <source>
        <dbReference type="EMBL" id="CAA7390604.1"/>
    </source>
</evidence>
<dbReference type="SUPFAM" id="SSF53335">
    <property type="entry name" value="S-adenosyl-L-methionine-dependent methyltransferases"/>
    <property type="match status" value="2"/>
</dbReference>
<organism evidence="5 6">
    <name type="scientific">Spirodela intermedia</name>
    <name type="common">Intermediate duckweed</name>
    <dbReference type="NCBI Taxonomy" id="51605"/>
    <lineage>
        <taxon>Eukaryota</taxon>
        <taxon>Viridiplantae</taxon>
        <taxon>Streptophyta</taxon>
        <taxon>Embryophyta</taxon>
        <taxon>Tracheophyta</taxon>
        <taxon>Spermatophyta</taxon>
        <taxon>Magnoliopsida</taxon>
        <taxon>Liliopsida</taxon>
        <taxon>Araceae</taxon>
        <taxon>Lemnoideae</taxon>
        <taxon>Spirodela</taxon>
    </lineage>
</organism>
<comment type="similarity">
    <text evidence="1">Belongs to the methyltransferase superfamily. METL family.</text>
</comment>
<dbReference type="PANTHER" id="PTHR22809:SF5">
    <property type="entry name" value="TRNA N(3)-METHYLCYTIDINE METHYLTRANSFERASE METTL6"/>
    <property type="match status" value="1"/>
</dbReference>
<dbReference type="Proteomes" id="UP000663760">
    <property type="component" value="Chromosome 2"/>
</dbReference>
<sequence>MAAAREEKKMQIYASAAAASGREVSPYWREKYERDAGKYWDKFYKRHQDKFFKDRHYLDKEWGCHFSAQEGNQPVVLEVGCGAGNTIFPLLSSFPDIFVHGCDFSARAIDLVKAHKDFRDDRINAFVCDLTVDDLSEKIPSSSVDVVTLVFMLSAVSPEKMPFVVQNIRKVLKPNGRVLLRDYATGDLAQERLTCKEQQISENFYVRGDGTRAFYFSIDFLTSLFVNNGFCTLDIDICHRQIQNRSLELVMNRRWIQANELSIRNESRMKEENPDDLDISDAITAMFDLLPSAGKLIELGGRTLRIKALAKEFQHTCRSTGLLLWESARLMSKILTQNPSIVSQKRVLELGCGSAGLCSMAAAPFAELVVATDGDPKSLLLLRENLTANLPPILLEKVIVKKLVWGSEEDMAEVSGGDFDVVIGTDVTYVAEAISPLFETARKLISDTGAAAGRGSGPEVRPAAFILCHVQRRVSEDSILEAASRNGFRLVDRLVNGVCSGGGIISSWFSSSSGQEDLLQGTAVNIMYFHLA</sequence>
<protein>
    <recommendedName>
        <fullName evidence="4">Methyltransferase type 12 domain-containing protein</fullName>
    </recommendedName>
</protein>
<dbReference type="InterPro" id="IPR026113">
    <property type="entry name" value="METTL2/6/8-like"/>
</dbReference>
<gene>
    <name evidence="5" type="ORF">SI8410_02002066</name>
</gene>
<feature type="domain" description="Methyltransferase type 12" evidence="4">
    <location>
        <begin position="77"/>
        <end position="178"/>
    </location>
</feature>
<name>A0A7I8K2H2_SPIIN</name>
<dbReference type="InterPro" id="IPR013217">
    <property type="entry name" value="Methyltransf_12"/>
</dbReference>
<evidence type="ECO:0000259" key="4">
    <source>
        <dbReference type="Pfam" id="PF08242"/>
    </source>
</evidence>
<dbReference type="AlphaFoldDB" id="A0A7I8K2H2"/>
<dbReference type="OrthoDB" id="417697at2759"/>
<evidence type="ECO:0000313" key="6">
    <source>
        <dbReference type="Proteomes" id="UP000663760"/>
    </source>
</evidence>
<dbReference type="InterPro" id="IPR029063">
    <property type="entry name" value="SAM-dependent_MTases_sf"/>
</dbReference>
<reference evidence="5" key="1">
    <citation type="submission" date="2020-02" db="EMBL/GenBank/DDBJ databases">
        <authorList>
            <person name="Scholz U."/>
            <person name="Mascher M."/>
            <person name="Fiebig A."/>
        </authorList>
    </citation>
    <scope>NUCLEOTIDE SEQUENCE</scope>
</reference>
<proteinExistence type="inferred from homology"/>
<evidence type="ECO:0000256" key="2">
    <source>
        <dbReference type="ARBA" id="ARBA00022603"/>
    </source>
</evidence>
<dbReference type="Pfam" id="PF08242">
    <property type="entry name" value="Methyltransf_12"/>
    <property type="match status" value="1"/>
</dbReference>
<dbReference type="CDD" id="cd02440">
    <property type="entry name" value="AdoMet_MTases"/>
    <property type="match status" value="2"/>
</dbReference>
<keyword evidence="2" id="KW-0489">Methyltransferase</keyword>
<dbReference type="GO" id="GO:0032259">
    <property type="term" value="P:methylation"/>
    <property type="evidence" value="ECO:0007669"/>
    <property type="project" value="UniProtKB-KW"/>
</dbReference>
<dbReference type="GO" id="GO:0008173">
    <property type="term" value="F:RNA methyltransferase activity"/>
    <property type="evidence" value="ECO:0007669"/>
    <property type="project" value="UniProtKB-ARBA"/>
</dbReference>
<dbReference type="EMBL" id="LR746265">
    <property type="protein sequence ID" value="CAA7390604.1"/>
    <property type="molecule type" value="Genomic_DNA"/>
</dbReference>
<accession>A0A7I8K2H2</accession>
<dbReference type="GO" id="GO:0008757">
    <property type="term" value="F:S-adenosylmethionine-dependent methyltransferase activity"/>
    <property type="evidence" value="ECO:0007669"/>
    <property type="project" value="UniProtKB-ARBA"/>
</dbReference>
<evidence type="ECO:0000256" key="1">
    <source>
        <dbReference type="ARBA" id="ARBA00009725"/>
    </source>
</evidence>
<dbReference type="InterPro" id="IPR019410">
    <property type="entry name" value="Methyltransf_16"/>
</dbReference>
<dbReference type="Pfam" id="PF10294">
    <property type="entry name" value="Methyltransf_16"/>
    <property type="match status" value="1"/>
</dbReference>
<keyword evidence="3" id="KW-0808">Transferase</keyword>
<dbReference type="PANTHER" id="PTHR22809">
    <property type="entry name" value="METHYLTRANSFERASE-RELATED"/>
    <property type="match status" value="1"/>
</dbReference>
<evidence type="ECO:0000256" key="3">
    <source>
        <dbReference type="ARBA" id="ARBA00022679"/>
    </source>
</evidence>
<dbReference type="Gene3D" id="3.40.50.150">
    <property type="entry name" value="Vaccinia Virus protein VP39"/>
    <property type="match status" value="2"/>
</dbReference>
<keyword evidence="6" id="KW-1185">Reference proteome</keyword>